<dbReference type="HOGENOM" id="CLU_892228_0_0_1"/>
<evidence type="ECO:0000256" key="1">
    <source>
        <dbReference type="SAM" id="MobiDB-lite"/>
    </source>
</evidence>
<evidence type="ECO:0000313" key="3">
    <source>
        <dbReference type="Proteomes" id="UP000030746"/>
    </source>
</evidence>
<proteinExistence type="predicted"/>
<gene>
    <name evidence="2" type="ORF">LOTGIDRAFT_153937</name>
</gene>
<reference evidence="2 3" key="1">
    <citation type="journal article" date="2013" name="Nature">
        <title>Insights into bilaterian evolution from three spiralian genomes.</title>
        <authorList>
            <person name="Simakov O."/>
            <person name="Marletaz F."/>
            <person name="Cho S.J."/>
            <person name="Edsinger-Gonzales E."/>
            <person name="Havlak P."/>
            <person name="Hellsten U."/>
            <person name="Kuo D.H."/>
            <person name="Larsson T."/>
            <person name="Lv J."/>
            <person name="Arendt D."/>
            <person name="Savage R."/>
            <person name="Osoegawa K."/>
            <person name="de Jong P."/>
            <person name="Grimwood J."/>
            <person name="Chapman J.A."/>
            <person name="Shapiro H."/>
            <person name="Aerts A."/>
            <person name="Otillar R.P."/>
            <person name="Terry A.Y."/>
            <person name="Boore J.L."/>
            <person name="Grigoriev I.V."/>
            <person name="Lindberg D.R."/>
            <person name="Seaver E.C."/>
            <person name="Weisblat D.A."/>
            <person name="Putnam N.H."/>
            <person name="Rokhsar D.S."/>
        </authorList>
    </citation>
    <scope>NUCLEOTIDE SEQUENCE [LARGE SCALE GENOMIC DNA]</scope>
</reference>
<dbReference type="Proteomes" id="UP000030746">
    <property type="component" value="Unassembled WGS sequence"/>
</dbReference>
<dbReference type="GeneID" id="20236168"/>
<feature type="compositionally biased region" description="Low complexity" evidence="1">
    <location>
        <begin position="270"/>
        <end position="287"/>
    </location>
</feature>
<organism evidence="2 3">
    <name type="scientific">Lottia gigantea</name>
    <name type="common">Giant owl limpet</name>
    <dbReference type="NCBI Taxonomy" id="225164"/>
    <lineage>
        <taxon>Eukaryota</taxon>
        <taxon>Metazoa</taxon>
        <taxon>Spiralia</taxon>
        <taxon>Lophotrochozoa</taxon>
        <taxon>Mollusca</taxon>
        <taxon>Gastropoda</taxon>
        <taxon>Patellogastropoda</taxon>
        <taxon>Lottioidea</taxon>
        <taxon>Lottiidae</taxon>
        <taxon>Lottia</taxon>
    </lineage>
</organism>
<dbReference type="KEGG" id="lgi:LOTGIDRAFT_153937"/>
<dbReference type="CTD" id="20236168"/>
<feature type="region of interest" description="Disordered" evidence="1">
    <location>
        <begin position="247"/>
        <end position="312"/>
    </location>
</feature>
<feature type="compositionally biased region" description="Polar residues" evidence="1">
    <location>
        <begin position="247"/>
        <end position="269"/>
    </location>
</feature>
<accession>V3ZJN7</accession>
<protein>
    <submittedName>
        <fullName evidence="2">Uncharacterized protein</fullName>
    </submittedName>
</protein>
<feature type="compositionally biased region" description="Basic and acidic residues" evidence="1">
    <location>
        <begin position="300"/>
        <end position="312"/>
    </location>
</feature>
<dbReference type="EMBL" id="KB202283">
    <property type="protein sequence ID" value="ESO91493.1"/>
    <property type="molecule type" value="Genomic_DNA"/>
</dbReference>
<dbReference type="RefSeq" id="XP_009058181.1">
    <property type="nucleotide sequence ID" value="XM_009059933.1"/>
</dbReference>
<sequence length="312" mass="35700">MAQLTEIGGIDKFNCSGDPTKLATRWLKWLRSFELYAEGKGVTDNRQKKSLLLHCGGIEMQDIFFTFEIPDPGEEIDMNFQHDELAIRDVDSERKGKGKLYTDEKRKVCESDLKTGDLVLLKQKPENKLMPNFETNPYRVISKYGSAVTVENNNGVRYKRNSTHVKKFIEKLNTTQSGNNSFQSVNVPTGAHSDSVFDYNSLDDIIEDDSIVRFDNNVNRKNQNIVQNRDNQNRNVSENYKSANVKSSQKCKTPNKTVSNKITKETNSVSQTTNSNIGNNNSTDQNSEIQINTRPTRLKRMPDRYTDYKMDK</sequence>
<keyword evidence="3" id="KW-1185">Reference proteome</keyword>
<dbReference type="STRING" id="225164.V3ZJN7"/>
<name>V3ZJN7_LOTGI</name>
<dbReference type="AlphaFoldDB" id="V3ZJN7"/>
<dbReference type="OrthoDB" id="10053045at2759"/>
<evidence type="ECO:0000313" key="2">
    <source>
        <dbReference type="EMBL" id="ESO91493.1"/>
    </source>
</evidence>